<reference evidence="1 2" key="1">
    <citation type="submission" date="2021-05" db="EMBL/GenBank/DDBJ databases">
        <title>Genome Assembly of Synthetic Allotetraploid Brassica napus Reveals Homoeologous Exchanges between Subgenomes.</title>
        <authorList>
            <person name="Davis J.T."/>
        </authorList>
    </citation>
    <scope>NUCLEOTIDE SEQUENCE [LARGE SCALE GENOMIC DNA]</scope>
    <source>
        <strain evidence="2">cv. Da-Ae</strain>
        <tissue evidence="1">Seedling</tissue>
    </source>
</reference>
<name>A0ABQ7Z549_BRANA</name>
<protein>
    <recommendedName>
        <fullName evidence="3">F-box associated domain-containing protein</fullName>
    </recommendedName>
</protein>
<accession>A0ABQ7Z549</accession>
<dbReference type="Proteomes" id="UP000824890">
    <property type="component" value="Unassembled WGS sequence"/>
</dbReference>
<sequence>ARNSSFTLTDTPSTGVCIIDLLTNRHYMEFKCIHQISHIIPRDYPIDCLDLIYGIDITNLVDTVRGVFNAKFHFNDPAKLKVFLIRDKIKCVVTRDHAWIFRDGFENRMVSGEVIVVLKMWRILKLIQLRIMFPKLTCTYYFDDGLWIETEGGLSDFRFKPDLVEVDEFRQSLLNSDFYVQRHGCIRPL</sequence>
<gene>
    <name evidence="1" type="ORF">HID58_072692</name>
</gene>
<comment type="caution">
    <text evidence="1">The sequence shown here is derived from an EMBL/GenBank/DDBJ whole genome shotgun (WGS) entry which is preliminary data.</text>
</comment>
<keyword evidence="2" id="KW-1185">Reference proteome</keyword>
<dbReference type="EMBL" id="JAGKQM010000016">
    <property type="protein sequence ID" value="KAH0875330.1"/>
    <property type="molecule type" value="Genomic_DNA"/>
</dbReference>
<evidence type="ECO:0000313" key="1">
    <source>
        <dbReference type="EMBL" id="KAH0875330.1"/>
    </source>
</evidence>
<proteinExistence type="predicted"/>
<organism evidence="1 2">
    <name type="scientific">Brassica napus</name>
    <name type="common">Rape</name>
    <dbReference type="NCBI Taxonomy" id="3708"/>
    <lineage>
        <taxon>Eukaryota</taxon>
        <taxon>Viridiplantae</taxon>
        <taxon>Streptophyta</taxon>
        <taxon>Embryophyta</taxon>
        <taxon>Tracheophyta</taxon>
        <taxon>Spermatophyta</taxon>
        <taxon>Magnoliopsida</taxon>
        <taxon>eudicotyledons</taxon>
        <taxon>Gunneridae</taxon>
        <taxon>Pentapetalae</taxon>
        <taxon>rosids</taxon>
        <taxon>malvids</taxon>
        <taxon>Brassicales</taxon>
        <taxon>Brassicaceae</taxon>
        <taxon>Brassiceae</taxon>
        <taxon>Brassica</taxon>
    </lineage>
</organism>
<feature type="non-terminal residue" evidence="1">
    <location>
        <position position="1"/>
    </location>
</feature>
<evidence type="ECO:0008006" key="3">
    <source>
        <dbReference type="Google" id="ProtNLM"/>
    </source>
</evidence>
<evidence type="ECO:0000313" key="2">
    <source>
        <dbReference type="Proteomes" id="UP000824890"/>
    </source>
</evidence>